<dbReference type="KEGG" id="cts:Ctha_1690"/>
<dbReference type="Pfam" id="PF10720">
    <property type="entry name" value="DUF2515"/>
    <property type="match status" value="1"/>
</dbReference>
<organism evidence="1 2">
    <name type="scientific">Chloroherpeton thalassium (strain ATCC 35110 / GB-78)</name>
    <dbReference type="NCBI Taxonomy" id="517418"/>
    <lineage>
        <taxon>Bacteria</taxon>
        <taxon>Pseudomonadati</taxon>
        <taxon>Chlorobiota</taxon>
        <taxon>Chlorobiia</taxon>
        <taxon>Chlorobiales</taxon>
        <taxon>Chloroherpetonaceae</taxon>
        <taxon>Chloroherpeton</taxon>
    </lineage>
</organism>
<evidence type="ECO:0000313" key="1">
    <source>
        <dbReference type="EMBL" id="ACF14147.1"/>
    </source>
</evidence>
<dbReference type="eggNOG" id="ENOG502Z90F">
    <property type="taxonomic scope" value="Bacteria"/>
</dbReference>
<dbReference type="HOGENOM" id="CLU_867900_0_0_10"/>
<reference evidence="1 2" key="1">
    <citation type="submission" date="2008-06" db="EMBL/GenBank/DDBJ databases">
        <title>Complete sequence of Chloroherpeton thalassium ATCC 35110.</title>
        <authorList>
            <consortium name="US DOE Joint Genome Institute"/>
            <person name="Lucas S."/>
            <person name="Copeland A."/>
            <person name="Lapidus A."/>
            <person name="Glavina del Rio T."/>
            <person name="Dalin E."/>
            <person name="Tice H."/>
            <person name="Bruce D."/>
            <person name="Goodwin L."/>
            <person name="Pitluck S."/>
            <person name="Schmutz J."/>
            <person name="Larimer F."/>
            <person name="Land M."/>
            <person name="Hauser L."/>
            <person name="Kyrpides N."/>
            <person name="Mikhailova N."/>
            <person name="Liu Z."/>
            <person name="Li T."/>
            <person name="Zhao F."/>
            <person name="Overmann J."/>
            <person name="Bryant D.A."/>
            <person name="Richardson P."/>
        </authorList>
    </citation>
    <scope>NUCLEOTIDE SEQUENCE [LARGE SCALE GENOMIC DNA]</scope>
    <source>
        <strain evidence="2">ATCC 35110 / GB-78</strain>
    </source>
</reference>
<protein>
    <submittedName>
        <fullName evidence="1">Uncharacterized protein</fullName>
    </submittedName>
</protein>
<dbReference type="OrthoDB" id="143720at2"/>
<dbReference type="InterPro" id="IPR019658">
    <property type="entry name" value="DUF2515"/>
</dbReference>
<evidence type="ECO:0000313" key="2">
    <source>
        <dbReference type="Proteomes" id="UP000001208"/>
    </source>
</evidence>
<gene>
    <name evidence="1" type="ordered locus">Ctha_1690</name>
</gene>
<accession>B3QT48</accession>
<sequence length="320" mass="36012">MIRPKEEWKKQLEAGLPPKNELVQRNKAITAHYANWYLENQQWFKWAGMAAFASYQVGVALALSELLYAPDGMVAKKPKEETGFFTNLFKLYGFAFDLIFSIPVALHDFATRQLLLNDLDEIKNGNDEIFGDIAWAHAAYLEGGIKEIEANVSEREREYMLAGFKLIDEGAALLKQNKDVEKARQMIREGNVKLLRHEQLNTLQPIFDRISPLGKIVVSFGSALDFEGALAKGEKCMASFSEHFGYTATLTGAKSVTNPENRWQWIEENVLPIWKKVDEGYAENSGLKARLTAMAAKEPTMLQQVSGFANTIYPVLGLRG</sequence>
<dbReference type="RefSeq" id="WP_012500231.1">
    <property type="nucleotide sequence ID" value="NC_011026.1"/>
</dbReference>
<keyword evidence="2" id="KW-1185">Reference proteome</keyword>
<dbReference type="AlphaFoldDB" id="B3QT48"/>
<dbReference type="EMBL" id="CP001100">
    <property type="protein sequence ID" value="ACF14147.1"/>
    <property type="molecule type" value="Genomic_DNA"/>
</dbReference>
<proteinExistence type="predicted"/>
<dbReference type="Proteomes" id="UP000001208">
    <property type="component" value="Chromosome"/>
</dbReference>
<name>B3QT48_CHLT3</name>